<reference evidence="1" key="1">
    <citation type="submission" date="2023-11" db="EMBL/GenBank/DDBJ databases">
        <authorList>
            <person name="Poullet M."/>
        </authorList>
    </citation>
    <scope>NUCLEOTIDE SEQUENCE</scope>
    <source>
        <strain evidence="1">E1834</strain>
    </source>
</reference>
<dbReference type="EMBL" id="CAVMJV010000131">
    <property type="protein sequence ID" value="CAK5109163.1"/>
    <property type="molecule type" value="Genomic_DNA"/>
</dbReference>
<evidence type="ECO:0000313" key="2">
    <source>
        <dbReference type="Proteomes" id="UP001497535"/>
    </source>
</evidence>
<protein>
    <submittedName>
        <fullName evidence="1">Uncharacterized protein</fullName>
    </submittedName>
</protein>
<organism evidence="1 2">
    <name type="scientific">Meloidogyne enterolobii</name>
    <name type="common">Root-knot nematode worm</name>
    <name type="synonym">Meloidogyne mayaguensis</name>
    <dbReference type="NCBI Taxonomy" id="390850"/>
    <lineage>
        <taxon>Eukaryota</taxon>
        <taxon>Metazoa</taxon>
        <taxon>Ecdysozoa</taxon>
        <taxon>Nematoda</taxon>
        <taxon>Chromadorea</taxon>
        <taxon>Rhabditida</taxon>
        <taxon>Tylenchina</taxon>
        <taxon>Tylenchomorpha</taxon>
        <taxon>Tylenchoidea</taxon>
        <taxon>Meloidogynidae</taxon>
        <taxon>Meloidogyninae</taxon>
        <taxon>Meloidogyne</taxon>
    </lineage>
</organism>
<sequence>MLHNWETSINACASALEMEAKRLMLKYGRVRRHPVIVLESCDEGVEETNQAETSDDGRPFAECDLSLADSMRLWEDLVFRFCFVTTAARGRRLQTHLANPDSPYITRPVPPVQLQFGSELLYIPGIVREAVAELLFTHNDESGCRSVPQLILDCISKVSIDLRRVLLQNLLIVGGISRLPGFLARLKTELLDLIADEYKPQISPKLVDIKFYQFPPEIAGELFCSWLGGSLFCSTDYNIDQRSITRQEWLRTRKVKDWTEEIDKYFSNLNINKGA</sequence>
<name>A0ACB1AVY5_MELEN</name>
<dbReference type="Proteomes" id="UP001497535">
    <property type="component" value="Unassembled WGS sequence"/>
</dbReference>
<evidence type="ECO:0000313" key="1">
    <source>
        <dbReference type="EMBL" id="CAK5109163.1"/>
    </source>
</evidence>
<accession>A0ACB1AVY5</accession>
<keyword evidence="2" id="KW-1185">Reference proteome</keyword>
<comment type="caution">
    <text evidence="1">The sequence shown here is derived from an EMBL/GenBank/DDBJ whole genome shotgun (WGS) entry which is preliminary data.</text>
</comment>
<gene>
    <name evidence="1" type="ORF">MENTE1834_LOCUS44108</name>
</gene>
<proteinExistence type="predicted"/>